<dbReference type="InterPro" id="IPR013103">
    <property type="entry name" value="RVT_2"/>
</dbReference>
<protein>
    <submittedName>
        <fullName evidence="2">Secreted RxLR effector protein</fullName>
    </submittedName>
</protein>
<evidence type="ECO:0000259" key="1">
    <source>
        <dbReference type="Pfam" id="PF07727"/>
    </source>
</evidence>
<reference evidence="2" key="2">
    <citation type="journal article" date="2024" name="Plant">
        <title>Genomic evolution and insights into agronomic trait innovations of Sesamum species.</title>
        <authorList>
            <person name="Miao H."/>
            <person name="Wang L."/>
            <person name="Qu L."/>
            <person name="Liu H."/>
            <person name="Sun Y."/>
            <person name="Le M."/>
            <person name="Wang Q."/>
            <person name="Wei S."/>
            <person name="Zheng Y."/>
            <person name="Lin W."/>
            <person name="Duan Y."/>
            <person name="Cao H."/>
            <person name="Xiong S."/>
            <person name="Wang X."/>
            <person name="Wei L."/>
            <person name="Li C."/>
            <person name="Ma Q."/>
            <person name="Ju M."/>
            <person name="Zhao R."/>
            <person name="Li G."/>
            <person name="Mu C."/>
            <person name="Tian Q."/>
            <person name="Mei H."/>
            <person name="Zhang T."/>
            <person name="Gao T."/>
            <person name="Zhang H."/>
        </authorList>
    </citation>
    <scope>NUCLEOTIDE SEQUENCE</scope>
    <source>
        <strain evidence="2">G02</strain>
    </source>
</reference>
<dbReference type="Pfam" id="PF07727">
    <property type="entry name" value="RVT_2"/>
    <property type="match status" value="1"/>
</dbReference>
<reference evidence="2" key="1">
    <citation type="submission" date="2020-06" db="EMBL/GenBank/DDBJ databases">
        <authorList>
            <person name="Li T."/>
            <person name="Hu X."/>
            <person name="Zhang T."/>
            <person name="Song X."/>
            <person name="Zhang H."/>
            <person name="Dai N."/>
            <person name="Sheng W."/>
            <person name="Hou X."/>
            <person name="Wei L."/>
        </authorList>
    </citation>
    <scope>NUCLEOTIDE SEQUENCE</scope>
    <source>
        <strain evidence="2">G02</strain>
        <tissue evidence="2">Leaf</tissue>
    </source>
</reference>
<dbReference type="AlphaFoldDB" id="A0AAW2M3C0"/>
<dbReference type="PANTHER" id="PTHR11439">
    <property type="entry name" value="GAG-POL-RELATED RETROTRANSPOSON"/>
    <property type="match status" value="1"/>
</dbReference>
<accession>A0AAW2M3C0</accession>
<name>A0AAW2M3C0_SESRA</name>
<dbReference type="CDD" id="cd09272">
    <property type="entry name" value="RNase_HI_RT_Ty1"/>
    <property type="match status" value="1"/>
</dbReference>
<sequence>MNQPMDFLNPDHPENVYKLQKALYGLKQAPRAWYVRVMSLYLQNPKKSHLESVHRILRCVKSTLGYGIMFKKGEECKLVGYSDADYAGDHDTRRSTTGYVFMLGSEAVSWCSKRQPTMSLSTTEEEYRAEAMAAQEIT</sequence>
<organism evidence="2">
    <name type="scientific">Sesamum radiatum</name>
    <name type="common">Black benniseed</name>
    <dbReference type="NCBI Taxonomy" id="300843"/>
    <lineage>
        <taxon>Eukaryota</taxon>
        <taxon>Viridiplantae</taxon>
        <taxon>Streptophyta</taxon>
        <taxon>Embryophyta</taxon>
        <taxon>Tracheophyta</taxon>
        <taxon>Spermatophyta</taxon>
        <taxon>Magnoliopsida</taxon>
        <taxon>eudicotyledons</taxon>
        <taxon>Gunneridae</taxon>
        <taxon>Pentapetalae</taxon>
        <taxon>asterids</taxon>
        <taxon>lamiids</taxon>
        <taxon>Lamiales</taxon>
        <taxon>Pedaliaceae</taxon>
        <taxon>Sesamum</taxon>
    </lineage>
</organism>
<dbReference type="PANTHER" id="PTHR11439:SF475">
    <property type="entry name" value="CYSTEINE-RICH RLK (RECEPTOR-LIKE PROTEIN KINASE) 8"/>
    <property type="match status" value="1"/>
</dbReference>
<evidence type="ECO:0000313" key="2">
    <source>
        <dbReference type="EMBL" id="KAL0324852.1"/>
    </source>
</evidence>
<feature type="domain" description="Reverse transcriptase Ty1/copia-type" evidence="1">
    <location>
        <begin position="1"/>
        <end position="40"/>
    </location>
</feature>
<dbReference type="EMBL" id="JACGWJ010000023">
    <property type="protein sequence ID" value="KAL0324852.1"/>
    <property type="molecule type" value="Genomic_DNA"/>
</dbReference>
<comment type="caution">
    <text evidence="2">The sequence shown here is derived from an EMBL/GenBank/DDBJ whole genome shotgun (WGS) entry which is preliminary data.</text>
</comment>
<gene>
    <name evidence="2" type="ORF">Sradi_5054500</name>
</gene>
<proteinExistence type="predicted"/>